<evidence type="ECO:0000313" key="1">
    <source>
        <dbReference type="EMBL" id="GFF43470.1"/>
    </source>
</evidence>
<dbReference type="Proteomes" id="UP000465221">
    <property type="component" value="Unassembled WGS sequence"/>
</dbReference>
<dbReference type="EMBL" id="BLKC01000053">
    <property type="protein sequence ID" value="GFF43470.1"/>
    <property type="molecule type" value="Genomic_DNA"/>
</dbReference>
<reference evidence="1 2" key="1">
    <citation type="submission" date="2020-01" db="EMBL/GenBank/DDBJ databases">
        <title>Draft genome sequence of Aspergillus udagawae IFM 46972.</title>
        <authorList>
            <person name="Takahashi H."/>
            <person name="Yaguchi T."/>
        </authorList>
    </citation>
    <scope>NUCLEOTIDE SEQUENCE [LARGE SCALE GENOMIC DNA]</scope>
    <source>
        <strain evidence="1 2">IFM 46972</strain>
    </source>
</reference>
<sequence>MPLHDPSADLGGFVKAIFLSPDRSLNRQFNIAEGYYTLEEMAIYQKTFKTSLAAKGWPDFWQEDLVQVILHATEYGYFQGEKIEQAHELVSEPLTSLGKSLSGSADFATLIK</sequence>
<name>A0A8H3P3D7_9EURO</name>
<dbReference type="Gene3D" id="3.90.25.10">
    <property type="entry name" value="UDP-galactose 4-epimerase, domain 1"/>
    <property type="match status" value="1"/>
</dbReference>
<evidence type="ECO:0000313" key="2">
    <source>
        <dbReference type="Proteomes" id="UP000465221"/>
    </source>
</evidence>
<dbReference type="Gene3D" id="3.40.50.720">
    <property type="entry name" value="NAD(P)-binding Rossmann-like Domain"/>
    <property type="match status" value="1"/>
</dbReference>
<dbReference type="AlphaFoldDB" id="A0A8H3P3D7"/>
<gene>
    <name evidence="1" type="ORF">IFM46972_07223</name>
</gene>
<organism evidence="1 2">
    <name type="scientific">Aspergillus udagawae</name>
    <dbReference type="NCBI Taxonomy" id="91492"/>
    <lineage>
        <taxon>Eukaryota</taxon>
        <taxon>Fungi</taxon>
        <taxon>Dikarya</taxon>
        <taxon>Ascomycota</taxon>
        <taxon>Pezizomycotina</taxon>
        <taxon>Eurotiomycetes</taxon>
        <taxon>Eurotiomycetidae</taxon>
        <taxon>Eurotiales</taxon>
        <taxon>Aspergillaceae</taxon>
        <taxon>Aspergillus</taxon>
        <taxon>Aspergillus subgen. Fumigati</taxon>
    </lineage>
</organism>
<accession>A0A8H3P3D7</accession>
<protein>
    <submittedName>
        <fullName evidence="1">Uncharacterized protein</fullName>
    </submittedName>
</protein>
<comment type="caution">
    <text evidence="1">The sequence shown here is derived from an EMBL/GenBank/DDBJ whole genome shotgun (WGS) entry which is preliminary data.</text>
</comment>
<proteinExistence type="predicted"/>